<keyword evidence="11 16" id="KW-0694">RNA-binding</keyword>
<keyword evidence="9 15" id="KW-0067">ATP-binding</keyword>
<dbReference type="InterPro" id="IPR041616">
    <property type="entry name" value="PheRS_beta_core"/>
</dbReference>
<feature type="binding site" evidence="15">
    <location>
        <position position="470"/>
    </location>
    <ligand>
        <name>Mg(2+)</name>
        <dbReference type="ChEBI" id="CHEBI:18420"/>
        <note>shared with alpha subunit</note>
    </ligand>
</feature>
<dbReference type="PANTHER" id="PTHR10947:SF0">
    <property type="entry name" value="PHENYLALANINE--TRNA LIGASE BETA SUBUNIT"/>
    <property type="match status" value="1"/>
</dbReference>
<dbReference type="Pfam" id="PF01588">
    <property type="entry name" value="tRNA_bind"/>
    <property type="match status" value="1"/>
</dbReference>
<dbReference type="GO" id="GO:0004826">
    <property type="term" value="F:phenylalanine-tRNA ligase activity"/>
    <property type="evidence" value="ECO:0007669"/>
    <property type="project" value="UniProtKB-UniRule"/>
</dbReference>
<evidence type="ECO:0000256" key="11">
    <source>
        <dbReference type="ARBA" id="ARBA00022884"/>
    </source>
</evidence>
<dbReference type="GO" id="GO:0009328">
    <property type="term" value="C:phenylalanine-tRNA ligase complex"/>
    <property type="evidence" value="ECO:0007669"/>
    <property type="project" value="TreeGrafter"/>
</dbReference>
<evidence type="ECO:0000259" key="18">
    <source>
        <dbReference type="PROSITE" id="PS51447"/>
    </source>
</evidence>
<evidence type="ECO:0000256" key="14">
    <source>
        <dbReference type="ARBA" id="ARBA00049255"/>
    </source>
</evidence>
<dbReference type="SUPFAM" id="SSF55681">
    <property type="entry name" value="Class II aaRS and biotin synthetases"/>
    <property type="match status" value="1"/>
</dbReference>
<keyword evidence="10 15" id="KW-0460">Magnesium</keyword>
<evidence type="ECO:0000256" key="5">
    <source>
        <dbReference type="ARBA" id="ARBA00022555"/>
    </source>
</evidence>
<evidence type="ECO:0000313" key="20">
    <source>
        <dbReference type="EMBL" id="VFJ48687.1"/>
    </source>
</evidence>
<evidence type="ECO:0000256" key="3">
    <source>
        <dbReference type="ARBA" id="ARBA00011209"/>
    </source>
</evidence>
<evidence type="ECO:0000256" key="12">
    <source>
        <dbReference type="ARBA" id="ARBA00022917"/>
    </source>
</evidence>
<dbReference type="InterPro" id="IPR005121">
    <property type="entry name" value="Fdx_antiC-bd"/>
</dbReference>
<dbReference type="InterPro" id="IPR002547">
    <property type="entry name" value="tRNA-bd_dom"/>
</dbReference>
<keyword evidence="5 16" id="KW-0820">tRNA-binding</keyword>
<dbReference type="AlphaFoldDB" id="A0A450S9E6"/>
<dbReference type="InterPro" id="IPR036690">
    <property type="entry name" value="Fdx_antiC-bd_sf"/>
</dbReference>
<comment type="similarity">
    <text evidence="2 15">Belongs to the phenylalanyl-tRNA synthetase beta subunit family. Type 1 subfamily.</text>
</comment>
<dbReference type="SUPFAM" id="SSF46955">
    <property type="entry name" value="Putative DNA-binding domain"/>
    <property type="match status" value="1"/>
</dbReference>
<dbReference type="Pfam" id="PF03484">
    <property type="entry name" value="B5"/>
    <property type="match status" value="1"/>
</dbReference>
<evidence type="ECO:0000256" key="13">
    <source>
        <dbReference type="ARBA" id="ARBA00023146"/>
    </source>
</evidence>
<evidence type="ECO:0000256" key="2">
    <source>
        <dbReference type="ARBA" id="ARBA00008653"/>
    </source>
</evidence>
<evidence type="ECO:0000256" key="8">
    <source>
        <dbReference type="ARBA" id="ARBA00022741"/>
    </source>
</evidence>
<dbReference type="GO" id="GO:0005524">
    <property type="term" value="F:ATP binding"/>
    <property type="evidence" value="ECO:0007669"/>
    <property type="project" value="UniProtKB-UniRule"/>
</dbReference>
<dbReference type="Pfam" id="PF03483">
    <property type="entry name" value="B3_4"/>
    <property type="match status" value="1"/>
</dbReference>
<comment type="subcellular location">
    <subcellularLocation>
        <location evidence="1 15">Cytoplasm</location>
    </subcellularLocation>
</comment>
<evidence type="ECO:0000256" key="1">
    <source>
        <dbReference type="ARBA" id="ARBA00004496"/>
    </source>
</evidence>
<sequence length="804" mass="86642">MKFSEKWLREWVDPPISTEELAAQLTGAGLEVDAMEPVAPPLEGVVVGKVLSVAPHPNADRLTVCAVDVGAESPLDVVCGAPNVREGLLAPVAPVGARLADGGKMKRSKIRGRESAGMLCSARELGLAESAEGLMELPPDAPVGAALSSYLALDDVAIEIDLTPNRGDCLSIAGIAREVGVLNRCPVSPPAIAETAAAIPDGFPVQLESPADCPRYVGRVIRNIDVRAQTPVWMRERLRRAGVRPIHPVVDVTNYVLLELGQPMHAFDLDTLADTIRVRRADQGETLLLLDGTKVTLDADTLVIADAHRPVALAGIMGGEETAVTDGTRHVFLESAFFTPRALAGQARRYGLHTDSSHRFERGVDWTLQRTAMERATALLRDVAGGEPGPVIEVVSSADLPRPAPVLLRQSRLQRLLGVPFDADTVSDILARLGMEIVDGEAAGNGMGTWRVIPPGFRFDIALEADLIEEVARVAGYDNIPAGRPALPLVSRDAGEAMVPLARMRRTLVERDYREAITYSFVDPALLSLLDPDASSLTLQNPISSEMAVMRTTLLPGLVQAVMHNLRRQRSRVRLFESGLVFNRKQDGALIQERALGGIATGEVFAEQWGMPDRDLDFFDVKSDVEALLSLTGWAEECRFVRLPDGAFPAGALHPGQSALIERAGRPVGWLGNLHPRIVRELKLAENTLVFQLNPAELESGTLPAYTPLSKFPAVRRDVALIVGDHISCDSIAGCIRHAATGVLKNVIVFDEYRGKSIGAGKKSLALGLLFQDSSRTLLDAEIDGLVTDIMAVLQNKFDAVPRV</sequence>
<dbReference type="FunFam" id="2.40.50.140:FF:000045">
    <property type="entry name" value="Phenylalanine--tRNA ligase beta subunit"/>
    <property type="match status" value="1"/>
</dbReference>
<evidence type="ECO:0000256" key="15">
    <source>
        <dbReference type="HAMAP-Rule" id="MF_00283"/>
    </source>
</evidence>
<comment type="catalytic activity">
    <reaction evidence="14 15">
        <text>tRNA(Phe) + L-phenylalanine + ATP = L-phenylalanyl-tRNA(Phe) + AMP + diphosphate + H(+)</text>
        <dbReference type="Rhea" id="RHEA:19413"/>
        <dbReference type="Rhea" id="RHEA-COMP:9668"/>
        <dbReference type="Rhea" id="RHEA-COMP:9699"/>
        <dbReference type="ChEBI" id="CHEBI:15378"/>
        <dbReference type="ChEBI" id="CHEBI:30616"/>
        <dbReference type="ChEBI" id="CHEBI:33019"/>
        <dbReference type="ChEBI" id="CHEBI:58095"/>
        <dbReference type="ChEBI" id="CHEBI:78442"/>
        <dbReference type="ChEBI" id="CHEBI:78531"/>
        <dbReference type="ChEBI" id="CHEBI:456215"/>
        <dbReference type="EC" id="6.1.1.20"/>
    </reaction>
</comment>
<dbReference type="Gene3D" id="3.30.70.380">
    <property type="entry name" value="Ferrodoxin-fold anticodon-binding domain"/>
    <property type="match status" value="1"/>
</dbReference>
<dbReference type="SUPFAM" id="SSF56037">
    <property type="entry name" value="PheT/TilS domain"/>
    <property type="match status" value="1"/>
</dbReference>
<dbReference type="HAMAP" id="MF_00283">
    <property type="entry name" value="Phe_tRNA_synth_beta1"/>
    <property type="match status" value="1"/>
</dbReference>
<feature type="binding site" evidence="15">
    <location>
        <position position="469"/>
    </location>
    <ligand>
        <name>Mg(2+)</name>
        <dbReference type="ChEBI" id="CHEBI:18420"/>
        <note>shared with alpha subunit</note>
    </ligand>
</feature>
<accession>A0A450S9E6</accession>
<dbReference type="Gene3D" id="3.30.56.10">
    <property type="match status" value="2"/>
</dbReference>
<dbReference type="InterPro" id="IPR020825">
    <property type="entry name" value="Phe-tRNA_synthase-like_B3/B4"/>
</dbReference>
<evidence type="ECO:0000256" key="6">
    <source>
        <dbReference type="ARBA" id="ARBA00022598"/>
    </source>
</evidence>
<keyword evidence="13 15" id="KW-0030">Aminoacyl-tRNA synthetase</keyword>
<organism evidence="20">
    <name type="scientific">Candidatus Kentrum sp. DK</name>
    <dbReference type="NCBI Taxonomy" id="2126562"/>
    <lineage>
        <taxon>Bacteria</taxon>
        <taxon>Pseudomonadati</taxon>
        <taxon>Pseudomonadota</taxon>
        <taxon>Gammaproteobacteria</taxon>
        <taxon>Candidatus Kentrum</taxon>
    </lineage>
</organism>
<dbReference type="PROSITE" id="PS51447">
    <property type="entry name" value="FDX_ACB"/>
    <property type="match status" value="1"/>
</dbReference>
<feature type="binding site" evidence="15">
    <location>
        <position position="466"/>
    </location>
    <ligand>
        <name>Mg(2+)</name>
        <dbReference type="ChEBI" id="CHEBI:18420"/>
        <note>shared with alpha subunit</note>
    </ligand>
</feature>
<dbReference type="InterPro" id="IPR045864">
    <property type="entry name" value="aa-tRNA-synth_II/BPL/LPL"/>
</dbReference>
<dbReference type="InterPro" id="IPR033714">
    <property type="entry name" value="tRNA_bind_bactPheRS"/>
</dbReference>
<dbReference type="PANTHER" id="PTHR10947">
    <property type="entry name" value="PHENYLALANYL-TRNA SYNTHETASE BETA CHAIN AND LEUCINE-RICH REPEAT-CONTAINING PROTEIN 47"/>
    <property type="match status" value="1"/>
</dbReference>
<feature type="binding site" evidence="15">
    <location>
        <position position="460"/>
    </location>
    <ligand>
        <name>Mg(2+)</name>
        <dbReference type="ChEBI" id="CHEBI:18420"/>
        <note>shared with alpha subunit</note>
    </ligand>
</feature>
<evidence type="ECO:0000256" key="16">
    <source>
        <dbReference type="PROSITE-ProRule" id="PRU00209"/>
    </source>
</evidence>
<dbReference type="EMBL" id="CAADEY010000022">
    <property type="protein sequence ID" value="VFJ48687.1"/>
    <property type="molecule type" value="Genomic_DNA"/>
</dbReference>
<evidence type="ECO:0000259" key="19">
    <source>
        <dbReference type="PROSITE" id="PS51483"/>
    </source>
</evidence>
<dbReference type="FunFam" id="3.30.930.10:FF:000022">
    <property type="entry name" value="Phenylalanine--tRNA ligase beta subunit"/>
    <property type="match status" value="1"/>
</dbReference>
<dbReference type="NCBIfam" id="TIGR00472">
    <property type="entry name" value="pheT_bact"/>
    <property type="match status" value="1"/>
</dbReference>
<comment type="subunit">
    <text evidence="3 15">Tetramer of two alpha and two beta subunits.</text>
</comment>
<keyword evidence="12 15" id="KW-0648">Protein biosynthesis</keyword>
<feature type="domain" description="TRNA-binding" evidence="17">
    <location>
        <begin position="39"/>
        <end position="148"/>
    </location>
</feature>
<dbReference type="SUPFAM" id="SSF50249">
    <property type="entry name" value="Nucleic acid-binding proteins"/>
    <property type="match status" value="1"/>
</dbReference>
<dbReference type="Pfam" id="PF17759">
    <property type="entry name" value="tRNA_synthFbeta"/>
    <property type="match status" value="1"/>
</dbReference>
<dbReference type="SMART" id="SM00896">
    <property type="entry name" value="FDX-ACB"/>
    <property type="match status" value="1"/>
</dbReference>
<dbReference type="InterPro" id="IPR045060">
    <property type="entry name" value="Phe-tRNA-ligase_IIc_bsu"/>
</dbReference>
<keyword evidence="6 15" id="KW-0436">Ligase</keyword>
<dbReference type="FunFam" id="3.30.70.380:FF:000001">
    <property type="entry name" value="Phenylalanine--tRNA ligase beta subunit"/>
    <property type="match status" value="1"/>
</dbReference>
<dbReference type="PROSITE" id="PS51483">
    <property type="entry name" value="B5"/>
    <property type="match status" value="1"/>
</dbReference>
<protein>
    <recommendedName>
        <fullName evidence="15">Phenylalanine--tRNA ligase beta subunit</fullName>
        <ecNumber evidence="15">6.1.1.20</ecNumber>
    </recommendedName>
    <alternativeName>
        <fullName evidence="15">Phenylalanyl-tRNA synthetase beta subunit</fullName>
        <shortName evidence="15">PheRS</shortName>
    </alternativeName>
</protein>
<feature type="domain" description="B5" evidence="19">
    <location>
        <begin position="401"/>
        <end position="482"/>
    </location>
</feature>
<dbReference type="InterPro" id="IPR004532">
    <property type="entry name" value="Phe-tRNA-ligase_IIc_bsu_bact"/>
</dbReference>
<keyword evidence="7 15" id="KW-0479">Metal-binding</keyword>
<dbReference type="SMART" id="SM00873">
    <property type="entry name" value="B3_4"/>
    <property type="match status" value="1"/>
</dbReference>
<dbReference type="InterPro" id="IPR005147">
    <property type="entry name" value="tRNA_synthase_B5-dom"/>
</dbReference>
<dbReference type="GO" id="GO:0006432">
    <property type="term" value="P:phenylalanyl-tRNA aminoacylation"/>
    <property type="evidence" value="ECO:0007669"/>
    <property type="project" value="UniProtKB-UniRule"/>
</dbReference>
<feature type="domain" description="FDX-ACB" evidence="18">
    <location>
        <begin position="710"/>
        <end position="803"/>
    </location>
</feature>
<dbReference type="SUPFAM" id="SSF54991">
    <property type="entry name" value="Anticodon-binding domain of PheRS"/>
    <property type="match status" value="1"/>
</dbReference>
<evidence type="ECO:0000256" key="10">
    <source>
        <dbReference type="ARBA" id="ARBA00022842"/>
    </source>
</evidence>
<keyword evidence="8 15" id="KW-0547">Nucleotide-binding</keyword>
<proteinExistence type="inferred from homology"/>
<evidence type="ECO:0000259" key="17">
    <source>
        <dbReference type="PROSITE" id="PS50886"/>
    </source>
</evidence>
<dbReference type="Gene3D" id="3.50.40.10">
    <property type="entry name" value="Phenylalanyl-trna Synthetase, Chain B, domain 3"/>
    <property type="match status" value="1"/>
</dbReference>
<gene>
    <name evidence="15" type="primary">pheT</name>
    <name evidence="20" type="ORF">BECKDK2373C_GA0170839_102242</name>
</gene>
<dbReference type="Gene3D" id="3.30.930.10">
    <property type="entry name" value="Bira Bifunctional Protein, Domain 2"/>
    <property type="match status" value="1"/>
</dbReference>
<dbReference type="CDD" id="cd02796">
    <property type="entry name" value="tRNA_bind_bactPheRS"/>
    <property type="match status" value="1"/>
</dbReference>
<dbReference type="PROSITE" id="PS50886">
    <property type="entry name" value="TRBD"/>
    <property type="match status" value="1"/>
</dbReference>
<dbReference type="CDD" id="cd00769">
    <property type="entry name" value="PheRS_beta_core"/>
    <property type="match status" value="1"/>
</dbReference>
<dbReference type="SMART" id="SM00874">
    <property type="entry name" value="B5"/>
    <property type="match status" value="1"/>
</dbReference>
<comment type="cofactor">
    <cofactor evidence="15">
        <name>Mg(2+)</name>
        <dbReference type="ChEBI" id="CHEBI:18420"/>
    </cofactor>
    <text evidence="15">Binds 2 magnesium ions per tetramer.</text>
</comment>
<evidence type="ECO:0000256" key="9">
    <source>
        <dbReference type="ARBA" id="ARBA00022840"/>
    </source>
</evidence>
<dbReference type="Gene3D" id="2.40.50.140">
    <property type="entry name" value="Nucleic acid-binding proteins"/>
    <property type="match status" value="1"/>
</dbReference>
<dbReference type="GO" id="GO:0000049">
    <property type="term" value="F:tRNA binding"/>
    <property type="evidence" value="ECO:0007669"/>
    <property type="project" value="UniProtKB-UniRule"/>
</dbReference>
<dbReference type="EC" id="6.1.1.20" evidence="15"/>
<evidence type="ECO:0000256" key="4">
    <source>
        <dbReference type="ARBA" id="ARBA00022490"/>
    </source>
</evidence>
<evidence type="ECO:0000256" key="7">
    <source>
        <dbReference type="ARBA" id="ARBA00022723"/>
    </source>
</evidence>
<dbReference type="InterPro" id="IPR009061">
    <property type="entry name" value="DNA-bd_dom_put_sf"/>
</dbReference>
<reference evidence="20" key="1">
    <citation type="submission" date="2019-02" db="EMBL/GenBank/DDBJ databases">
        <authorList>
            <person name="Gruber-Vodicka R. H."/>
            <person name="Seah K. B. B."/>
        </authorList>
    </citation>
    <scope>NUCLEOTIDE SEQUENCE</scope>
    <source>
        <strain evidence="20">BECK_DK161</strain>
    </source>
</reference>
<name>A0A450S9E6_9GAMM</name>
<dbReference type="GO" id="GO:0000287">
    <property type="term" value="F:magnesium ion binding"/>
    <property type="evidence" value="ECO:0007669"/>
    <property type="project" value="UniProtKB-UniRule"/>
</dbReference>
<dbReference type="FunFam" id="3.50.40.10:FF:000001">
    <property type="entry name" value="Phenylalanine--tRNA ligase beta subunit"/>
    <property type="match status" value="1"/>
</dbReference>
<dbReference type="Pfam" id="PF03147">
    <property type="entry name" value="FDX-ACB"/>
    <property type="match status" value="1"/>
</dbReference>
<dbReference type="InterPro" id="IPR012340">
    <property type="entry name" value="NA-bd_OB-fold"/>
</dbReference>
<keyword evidence="4 15" id="KW-0963">Cytoplasm</keyword>
<dbReference type="NCBIfam" id="NF045760">
    <property type="entry name" value="YtpR"/>
    <property type="match status" value="1"/>
</dbReference>
<dbReference type="InterPro" id="IPR005146">
    <property type="entry name" value="B3/B4_tRNA-bd"/>
</dbReference>